<dbReference type="PROSITE" id="PS51257">
    <property type="entry name" value="PROKAR_LIPOPROTEIN"/>
    <property type="match status" value="1"/>
</dbReference>
<dbReference type="PANTHER" id="PTHR42928:SF5">
    <property type="entry name" value="BLR1237 PROTEIN"/>
    <property type="match status" value="1"/>
</dbReference>
<dbReference type="SUPFAM" id="SSF53850">
    <property type="entry name" value="Periplasmic binding protein-like II"/>
    <property type="match status" value="1"/>
</dbReference>
<dbReference type="InterPro" id="IPR042100">
    <property type="entry name" value="Bug_dom1"/>
</dbReference>
<evidence type="ECO:0000313" key="4">
    <source>
        <dbReference type="EMBL" id="SET65732.1"/>
    </source>
</evidence>
<comment type="similarity">
    <text evidence="1">Belongs to the UPF0065 (bug) family.</text>
</comment>
<evidence type="ECO:0000256" key="3">
    <source>
        <dbReference type="SAM" id="SignalP"/>
    </source>
</evidence>
<organism evidence="4 5">
    <name type="scientific">Enterocloster lavalensis</name>
    <dbReference type="NCBI Taxonomy" id="460384"/>
    <lineage>
        <taxon>Bacteria</taxon>
        <taxon>Bacillati</taxon>
        <taxon>Bacillota</taxon>
        <taxon>Clostridia</taxon>
        <taxon>Lachnospirales</taxon>
        <taxon>Lachnospiraceae</taxon>
        <taxon>Enterocloster</taxon>
    </lineage>
</organism>
<feature type="compositionally biased region" description="Low complexity" evidence="2">
    <location>
        <begin position="43"/>
        <end position="58"/>
    </location>
</feature>
<name>A0A1I0G501_9FIRM</name>
<dbReference type="PIRSF" id="PIRSF017082">
    <property type="entry name" value="YflP"/>
    <property type="match status" value="1"/>
</dbReference>
<dbReference type="PANTHER" id="PTHR42928">
    <property type="entry name" value="TRICARBOXYLATE-BINDING PROTEIN"/>
    <property type="match status" value="1"/>
</dbReference>
<dbReference type="RefSeq" id="WP_166434637.1">
    <property type="nucleotide sequence ID" value="NZ_DAINWJ010000213.1"/>
</dbReference>
<evidence type="ECO:0000256" key="2">
    <source>
        <dbReference type="SAM" id="MobiDB-lite"/>
    </source>
</evidence>
<dbReference type="EMBL" id="FOIM01000010">
    <property type="protein sequence ID" value="SET65732.1"/>
    <property type="molecule type" value="Genomic_DNA"/>
</dbReference>
<keyword evidence="3" id="KW-0732">Signal</keyword>
<evidence type="ECO:0000313" key="5">
    <source>
        <dbReference type="Proteomes" id="UP000198508"/>
    </source>
</evidence>
<gene>
    <name evidence="4" type="ORF">SAMN05216313_110125</name>
</gene>
<dbReference type="AlphaFoldDB" id="A0A1I0G501"/>
<dbReference type="Pfam" id="PF03401">
    <property type="entry name" value="TctC"/>
    <property type="match status" value="1"/>
</dbReference>
<dbReference type="Gene3D" id="3.40.190.10">
    <property type="entry name" value="Periplasmic binding protein-like II"/>
    <property type="match status" value="1"/>
</dbReference>
<keyword evidence="4" id="KW-0675">Receptor</keyword>
<proteinExistence type="inferred from homology"/>
<feature type="signal peptide" evidence="3">
    <location>
        <begin position="1"/>
        <end position="21"/>
    </location>
</feature>
<dbReference type="STRING" id="460384.SAMN05216313_110125"/>
<keyword evidence="5" id="KW-1185">Reference proteome</keyword>
<protein>
    <submittedName>
        <fullName evidence="4">Tripartite-type tricarboxylate transporter, receptor component TctC</fullName>
    </submittedName>
</protein>
<evidence type="ECO:0000256" key="1">
    <source>
        <dbReference type="ARBA" id="ARBA00006987"/>
    </source>
</evidence>
<sequence>MMRKKISVLLAALAMTGVLSACGSSGQATTAAATEAKTEAKTEAATTEAAGSEAESAAPADTGYKFEETVTLICPVKAGGDTDRNTRVLAEYMQKYMGVNVIVKNVDGGATVMGMQECLDAKPDGTTLVVNGTDMFVPYMQGSSTINIDSFKTIAIPVIDNTTVLAVNKNSGWNTLEDLLKASQAAPDTIEYGGKIGASNQICGIAMNKEWNAGLKFIDVGNNAAKMTALLGEQTDVINISYALANDYFTTGEFIPLCLLGNEKNELLANVPMASDYGLANVDFSKFFWVGTSPETPDEIVNALADVIRQVCEDPEFVASMESYYLTVDYMATEEAKDFANKMYESGLLPYKDEFLSNQ</sequence>
<dbReference type="CDD" id="cd07012">
    <property type="entry name" value="PBP2_Bug_TTT"/>
    <property type="match status" value="1"/>
</dbReference>
<dbReference type="Gene3D" id="3.40.190.150">
    <property type="entry name" value="Bordetella uptake gene, domain 1"/>
    <property type="match status" value="1"/>
</dbReference>
<dbReference type="GeneID" id="93280875"/>
<accession>A0A1I0G501</accession>
<reference evidence="5" key="1">
    <citation type="submission" date="2016-10" db="EMBL/GenBank/DDBJ databases">
        <authorList>
            <person name="Varghese N."/>
            <person name="Submissions S."/>
        </authorList>
    </citation>
    <scope>NUCLEOTIDE SEQUENCE [LARGE SCALE GENOMIC DNA]</scope>
    <source>
        <strain evidence="5">NLAE-zl-G277</strain>
    </source>
</reference>
<dbReference type="InterPro" id="IPR005064">
    <property type="entry name" value="BUG"/>
</dbReference>
<feature type="region of interest" description="Disordered" evidence="2">
    <location>
        <begin position="39"/>
        <end position="61"/>
    </location>
</feature>
<feature type="chain" id="PRO_5039035199" evidence="3">
    <location>
        <begin position="22"/>
        <end position="359"/>
    </location>
</feature>
<dbReference type="Proteomes" id="UP000198508">
    <property type="component" value="Unassembled WGS sequence"/>
</dbReference>